<sequence>MGKEPKVILSGAIKRTTNVASGSSRKGKRGRFTRSDRRVVGGHGRRRGDGGRGAGQHGVIRGGDGGPAKVYTLKEPRTKEATYVIKVKSLLGDNVVVDRFFEHRVKVDCKAKLVTLCGAGGSEVVVVEEKFELLPNVISSLCVEKLLQELLDRVFIRPSVSLWGAPVLFVKKKDGTLRLCIDYCQLNKLTIKNKYPLPRIDYIFYQFQGTLIFSKINLQSGYYQLKVKDSDMMKTTFKTQYGHYEYLVLPFELTNALATFMDMMNRVFPSYSDWFIVLVNYHSFVEEFSSIAAPLTKLLQKNTAFEWTVERQKCFEKLKLVLTETPVLTQPVSGVSCRSLHAQHLVSLSILHWIKLLKDYDCVVEYNLSKANVIADALSHKSLVDLRAMFARLSVSKDGGLLAKLQVRPVLSQQIRERQPFDESLACRIRQVESRVQEDFDLNSDGILCFRSHLYISEDEDLKRLILTEAHSNHYAMYLGWNKIFLSEMGADYDRLHFGLPLTLTRKDSIWVIVDRFTKSAYFLSVCTTFSLNHWDRHLPLAEIAYNNCFQKSIHMSPFEALYGQRCRTPLCWSDMEGKRSLGLELVKDKVFLKVSSYKKVLRFEGKGKLSLRFIGPYEVAERIGSIAYRLLLPAELDHIHNVFHVSMLRKYQSNPSHVVSVEEIEIRSDVSYEEEPVAILDHEVKVLHNKTVLWRNHKTDEATWESEDVMKHQYPYLFDSGGNIQFISIEAPNLEEDRANRNLSLDLLADHLVVVELLIDGIEELRSQAREFQEINAR</sequence>
<feature type="domain" description="Tf2-1-like SH3-like" evidence="3">
    <location>
        <begin position="589"/>
        <end position="653"/>
    </location>
</feature>
<dbReference type="InterPro" id="IPR000477">
    <property type="entry name" value="RT_dom"/>
</dbReference>
<dbReference type="Pfam" id="PF00078">
    <property type="entry name" value="RVT_1"/>
    <property type="match status" value="1"/>
</dbReference>
<feature type="domain" description="Reverse transcriptase" evidence="2">
    <location>
        <begin position="170"/>
        <end position="273"/>
    </location>
</feature>
<accession>A0A5B6WT66</accession>
<dbReference type="Gene3D" id="3.30.420.10">
    <property type="entry name" value="Ribonuclease H-like superfamily/Ribonuclease H"/>
    <property type="match status" value="1"/>
</dbReference>
<dbReference type="InterPro" id="IPR053134">
    <property type="entry name" value="RNA-dir_DNA_polymerase"/>
</dbReference>
<feature type="region of interest" description="Disordered" evidence="1">
    <location>
        <begin position="1"/>
        <end position="67"/>
    </location>
</feature>
<protein>
    <submittedName>
        <fullName evidence="4">DNA/RNA polymerases superfamily protein</fullName>
    </submittedName>
</protein>
<dbReference type="EMBL" id="SMMG02000002">
    <property type="protein sequence ID" value="KAA3484055.1"/>
    <property type="molecule type" value="Genomic_DNA"/>
</dbReference>
<dbReference type="Gene3D" id="3.30.70.270">
    <property type="match status" value="1"/>
</dbReference>
<evidence type="ECO:0000313" key="5">
    <source>
        <dbReference type="Proteomes" id="UP000325315"/>
    </source>
</evidence>
<feature type="compositionally biased region" description="Polar residues" evidence="1">
    <location>
        <begin position="15"/>
        <end position="24"/>
    </location>
</feature>
<dbReference type="Pfam" id="PF24626">
    <property type="entry name" value="SH3_Tf2-1"/>
    <property type="match status" value="1"/>
</dbReference>
<proteinExistence type="predicted"/>
<name>A0A5B6WT66_9ROSI</name>
<dbReference type="Gene3D" id="3.10.10.10">
    <property type="entry name" value="HIV Type 1 Reverse Transcriptase, subunit A, domain 1"/>
    <property type="match status" value="1"/>
</dbReference>
<dbReference type="GO" id="GO:0003676">
    <property type="term" value="F:nucleic acid binding"/>
    <property type="evidence" value="ECO:0007669"/>
    <property type="project" value="InterPro"/>
</dbReference>
<keyword evidence="5" id="KW-1185">Reference proteome</keyword>
<dbReference type="Proteomes" id="UP000325315">
    <property type="component" value="Unassembled WGS sequence"/>
</dbReference>
<dbReference type="SUPFAM" id="SSF56672">
    <property type="entry name" value="DNA/RNA polymerases"/>
    <property type="match status" value="1"/>
</dbReference>
<organism evidence="4 5">
    <name type="scientific">Gossypium australe</name>
    <dbReference type="NCBI Taxonomy" id="47621"/>
    <lineage>
        <taxon>Eukaryota</taxon>
        <taxon>Viridiplantae</taxon>
        <taxon>Streptophyta</taxon>
        <taxon>Embryophyta</taxon>
        <taxon>Tracheophyta</taxon>
        <taxon>Spermatophyta</taxon>
        <taxon>Magnoliopsida</taxon>
        <taxon>eudicotyledons</taxon>
        <taxon>Gunneridae</taxon>
        <taxon>Pentapetalae</taxon>
        <taxon>rosids</taxon>
        <taxon>malvids</taxon>
        <taxon>Malvales</taxon>
        <taxon>Malvaceae</taxon>
        <taxon>Malvoideae</taxon>
        <taxon>Gossypium</taxon>
    </lineage>
</organism>
<evidence type="ECO:0000259" key="2">
    <source>
        <dbReference type="Pfam" id="PF00078"/>
    </source>
</evidence>
<gene>
    <name evidence="4" type="ORF">EPI10_006167</name>
</gene>
<evidence type="ECO:0000313" key="4">
    <source>
        <dbReference type="EMBL" id="KAA3484055.1"/>
    </source>
</evidence>
<dbReference type="CDD" id="cd01647">
    <property type="entry name" value="RT_LTR"/>
    <property type="match status" value="1"/>
</dbReference>
<dbReference type="InterPro" id="IPR056924">
    <property type="entry name" value="SH3_Tf2-1"/>
</dbReference>
<dbReference type="AlphaFoldDB" id="A0A5B6WT66"/>
<evidence type="ECO:0000256" key="1">
    <source>
        <dbReference type="SAM" id="MobiDB-lite"/>
    </source>
</evidence>
<evidence type="ECO:0000259" key="3">
    <source>
        <dbReference type="Pfam" id="PF24626"/>
    </source>
</evidence>
<dbReference type="InterPro" id="IPR043502">
    <property type="entry name" value="DNA/RNA_pol_sf"/>
</dbReference>
<dbReference type="PANTHER" id="PTHR24559">
    <property type="entry name" value="TRANSPOSON TY3-I GAG-POL POLYPROTEIN"/>
    <property type="match status" value="1"/>
</dbReference>
<dbReference type="PANTHER" id="PTHR24559:SF444">
    <property type="entry name" value="REVERSE TRANSCRIPTASE DOMAIN-CONTAINING PROTEIN"/>
    <property type="match status" value="1"/>
</dbReference>
<reference evidence="5" key="1">
    <citation type="journal article" date="2019" name="Plant Biotechnol. J.">
        <title>Genome sequencing of the Australian wild diploid species Gossypium australe highlights disease resistance and delayed gland morphogenesis.</title>
        <authorList>
            <person name="Cai Y."/>
            <person name="Cai X."/>
            <person name="Wang Q."/>
            <person name="Wang P."/>
            <person name="Zhang Y."/>
            <person name="Cai C."/>
            <person name="Xu Y."/>
            <person name="Wang K."/>
            <person name="Zhou Z."/>
            <person name="Wang C."/>
            <person name="Geng S."/>
            <person name="Li B."/>
            <person name="Dong Q."/>
            <person name="Hou Y."/>
            <person name="Wang H."/>
            <person name="Ai P."/>
            <person name="Liu Z."/>
            <person name="Yi F."/>
            <person name="Sun M."/>
            <person name="An G."/>
            <person name="Cheng J."/>
            <person name="Zhang Y."/>
            <person name="Shi Q."/>
            <person name="Xie Y."/>
            <person name="Shi X."/>
            <person name="Chang Y."/>
            <person name="Huang F."/>
            <person name="Chen Y."/>
            <person name="Hong S."/>
            <person name="Mi L."/>
            <person name="Sun Q."/>
            <person name="Zhang L."/>
            <person name="Zhou B."/>
            <person name="Peng R."/>
            <person name="Zhang X."/>
            <person name="Liu F."/>
        </authorList>
    </citation>
    <scope>NUCLEOTIDE SEQUENCE [LARGE SCALE GENOMIC DNA]</scope>
    <source>
        <strain evidence="5">cv. PA1801</strain>
    </source>
</reference>
<feature type="compositionally biased region" description="Gly residues" evidence="1">
    <location>
        <begin position="51"/>
        <end position="66"/>
    </location>
</feature>
<comment type="caution">
    <text evidence="4">The sequence shown here is derived from an EMBL/GenBank/DDBJ whole genome shotgun (WGS) entry which is preliminary data.</text>
</comment>
<dbReference type="InterPro" id="IPR043128">
    <property type="entry name" value="Rev_trsase/Diguanyl_cyclase"/>
</dbReference>
<dbReference type="InterPro" id="IPR036397">
    <property type="entry name" value="RNaseH_sf"/>
</dbReference>